<evidence type="ECO:0000256" key="1">
    <source>
        <dbReference type="SAM" id="MobiDB-lite"/>
    </source>
</evidence>
<dbReference type="AlphaFoldDB" id="A0A1E4R5B1"/>
<dbReference type="Proteomes" id="UP000094784">
    <property type="component" value="Unassembled WGS sequence"/>
</dbReference>
<evidence type="ECO:0000313" key="5">
    <source>
        <dbReference type="Proteomes" id="UP000094784"/>
    </source>
</evidence>
<sequence length="1035" mass="111562">MKKIWTLFFAAMLIVPLLLQPATAQAAKAITITVDGVQLKTDQPPAMIQGRVMLPLRAIFEALGANVNWDSRSQTVTGIKGDTTVVLKMKSKTATINGQTVSLDVPAQILRGRTMVPVRFVSEALGQDVDWNSRKQTVTIKSDTPSNISISPPSNVSARDVNDQGDGRDMEVSFSRSSTESYVDHYRVMVLKASKSFNLASALKVSPSNYSVVSTSSSNLAVTLSQNSKDVDGDYIRNDQPYVVRILAVGKGSYSSVLSSSSPKITLTNLSSVTEVTSVKISDINDFGDGRDVSVSFTRPQNDNNIANYRVFIVKTKDASNFNLTTANSLSSSYYTTVNKSGSNSSILTGTLSSTARDTSGDLIKNNVPYTAVVLSVSNSNSVGNKLSSGSSSVTLGQNTMSTPVITQVNDVNDYGDGRDLSVSFNKVSDESTIGAYRIFVVRASNYSDFTLSKANSLGNTYYTQVNKTGYNITQVLSSGARDTDGYAIQNGVSYRVFVMAVTNNSANNVLSPVSNPISLFSSNLGAVTNLNVSDISDYGNGRDLFVSFNKAVDESKISHYRILVVPTSNYTNFSLTEANNVSSNNYTTVYTSGKSTYEQALTENARDVRGNAIKEGTSYQIYVLTVVNGSSVGNNALSVPTSTMTLTKNFNVQAVTNLNVADIDDNGDGRDVQVTFTKPFEESNVNHYRILIVPTAYYSSFNLSQANSSTYYITENKGGNIATTRTLDGIRDVRGNYVTEGTSYRVYVLTVSNGNTPNTYALSSASPVITLSKSKGVQAVSNITVSDIGDYGDGRDLQISFAKPSDESNIASYRILVVPASKANGFDVNAASKVTNYTDINKGQYSMSLGTGSRDTDGRLITNGEEYRVYILSVGNGNSKAMYNLSNPSSSITLVERLAPVTIEKVQLSVQGDKNKYSDITVSFDVKNGQNVTEYRVFMLPKNEADSFKESDAMNNTNSTRIYQNGLSNVSQSLNIDSDAFGKPLTTSTEYVAKVLAVVKGNYILSNTSINSVLLLAKPDNTNGETSKEAPVNQ</sequence>
<feature type="domain" description="Copper amine oxidase-like N-terminal" evidence="3">
    <location>
        <begin position="33"/>
        <end position="140"/>
    </location>
</feature>
<accession>A0A1E4R5B1</accession>
<proteinExistence type="predicted"/>
<dbReference type="EMBL" id="MECQ01000001">
    <property type="protein sequence ID" value="ODV55666.1"/>
    <property type="molecule type" value="Genomic_DNA"/>
</dbReference>
<dbReference type="Pfam" id="PF07833">
    <property type="entry name" value="Cu_amine_oxidN1"/>
    <property type="match status" value="1"/>
</dbReference>
<feature type="region of interest" description="Disordered" evidence="1">
    <location>
        <begin position="142"/>
        <end position="171"/>
    </location>
</feature>
<feature type="chain" id="PRO_5009162072" description="Copper amine oxidase-like N-terminal domain-containing protein" evidence="2">
    <location>
        <begin position="27"/>
        <end position="1035"/>
    </location>
</feature>
<evidence type="ECO:0000259" key="3">
    <source>
        <dbReference type="Pfam" id="PF07833"/>
    </source>
</evidence>
<evidence type="ECO:0000256" key="2">
    <source>
        <dbReference type="SAM" id="SignalP"/>
    </source>
</evidence>
<dbReference type="InterPro" id="IPR036582">
    <property type="entry name" value="Mao_N_sf"/>
</dbReference>
<protein>
    <recommendedName>
        <fullName evidence="3">Copper amine oxidase-like N-terminal domain-containing protein</fullName>
    </recommendedName>
</protein>
<feature type="compositionally biased region" description="Basic and acidic residues" evidence="1">
    <location>
        <begin position="160"/>
        <end position="171"/>
    </location>
</feature>
<dbReference type="InterPro" id="IPR012854">
    <property type="entry name" value="Cu_amine_oxidase-like_N"/>
</dbReference>
<reference evidence="4 5" key="1">
    <citation type="submission" date="2016-09" db="EMBL/GenBank/DDBJ databases">
        <title>Draft genome sequence of the soil isolate, Lysinibacillus fusiformis M5, a potential hypoxanthine producer.</title>
        <authorList>
            <person name="Gallegos-Monterrosa R."/>
            <person name="Maroti G."/>
            <person name="Balint B."/>
            <person name="Kovacs A.T."/>
        </authorList>
    </citation>
    <scope>NUCLEOTIDE SEQUENCE [LARGE SCALE GENOMIC DNA]</scope>
    <source>
        <strain evidence="4 5">M5</strain>
    </source>
</reference>
<name>A0A1E4R5B1_9BACI</name>
<feature type="compositionally biased region" description="Low complexity" evidence="1">
    <location>
        <begin position="145"/>
        <end position="155"/>
    </location>
</feature>
<organism evidence="4 5">
    <name type="scientific">Lysinibacillus fusiformis</name>
    <dbReference type="NCBI Taxonomy" id="28031"/>
    <lineage>
        <taxon>Bacteria</taxon>
        <taxon>Bacillati</taxon>
        <taxon>Bacillota</taxon>
        <taxon>Bacilli</taxon>
        <taxon>Bacillales</taxon>
        <taxon>Bacillaceae</taxon>
        <taxon>Lysinibacillus</taxon>
    </lineage>
</organism>
<dbReference type="SUPFAM" id="SSF55383">
    <property type="entry name" value="Copper amine oxidase, domain N"/>
    <property type="match status" value="1"/>
</dbReference>
<comment type="caution">
    <text evidence="4">The sequence shown here is derived from an EMBL/GenBank/DDBJ whole genome shotgun (WGS) entry which is preliminary data.</text>
</comment>
<dbReference type="RefSeq" id="WP_069480726.1">
    <property type="nucleotide sequence ID" value="NZ_KV766182.1"/>
</dbReference>
<dbReference type="OrthoDB" id="2663921at2"/>
<keyword evidence="2" id="KW-0732">Signal</keyword>
<gene>
    <name evidence="4" type="ORF">BG258_07010</name>
</gene>
<dbReference type="Gene3D" id="3.30.457.10">
    <property type="entry name" value="Copper amine oxidase-like, N-terminal domain"/>
    <property type="match status" value="1"/>
</dbReference>
<feature type="signal peptide" evidence="2">
    <location>
        <begin position="1"/>
        <end position="26"/>
    </location>
</feature>
<evidence type="ECO:0000313" key="4">
    <source>
        <dbReference type="EMBL" id="ODV55666.1"/>
    </source>
</evidence>